<dbReference type="EMBL" id="UOEF01000012">
    <property type="protein sequence ID" value="VAV87381.1"/>
    <property type="molecule type" value="Genomic_DNA"/>
</dbReference>
<gene>
    <name evidence="3" type="ORF">MNBD_ALPHA04-504</name>
</gene>
<dbReference type="InterPro" id="IPR002641">
    <property type="entry name" value="PNPLA_dom"/>
</dbReference>
<name>A0A3B0R5G8_9ZZZZ</name>
<dbReference type="Gene3D" id="3.40.1090.10">
    <property type="entry name" value="Cytosolic phospholipase A2 catalytic domain"/>
    <property type="match status" value="1"/>
</dbReference>
<sequence>MRQKELRLALICYGGVSLAIYMHGITKEIWKLAQASRDFHDGEKVNQYSRGTYYDILHWMEQETGVKLRVLPDIIAGASAGGINGIFLAQALISGQSLEPLTEMWLENADVDTLLDPDARPLSRFSKFWAEPIAWMALGRKGGAVAQTVSKEAQEEVKMKLSRFVRARWFAPPFGGKVFSGLIFDALTAMKKTDVGPKLLPAGQPLDLYVTVTDFVGHAEKLQLHSPPEAMEMEHRITISFSTRGTKNSDIADQAELVFAGRATASFPGAFPPFTVVELDKVLQEKGYKWSNRRAFLTRVLPGHSHTGTAEDTILIDGSVLANAPFAQAIEALKNRPAKREVDRRFVYIDPRPDLDVAKSDKAIQRLKAAQEEENESLPGFFSTIFGAISNIPREQPIRDNLNAIAGRSNRITQMRAITDNLRAEVEQTVEALFGRTLFLDKPTAKRLAGWRRKSRDKAAKLSGFSYSAYGHLKLATVVEDIATTVRRAKADPNIHNHPELRDALWAQLRLRGLGNIGMKSGGGPTKAAADFFHQHDLGYRIRRLRFLARRLAEDLDSADPVESAEIEKMHDVIYDCLSLYIERETIDYLGEGFCKLAEQSVARPAAVLDGLAIARDLTAADAIVDMKLAEALALLPRKEKRSILLAFLGFPFYDIATLPLLQGEGLDEFDPIKVDRISPEDARTIRPGGVAATLKGIEFNNFGAFFSRSYRENDYLWGRLHGAERMIDIMLSTLPVAKRPDGEKTLEFKKTIFQGIISEEENRLQKLAPLLSSLRKEIERATVQP</sequence>
<dbReference type="InterPro" id="IPR016035">
    <property type="entry name" value="Acyl_Trfase/lysoPLipase"/>
</dbReference>
<dbReference type="InterPro" id="IPR019894">
    <property type="entry name" value="Patatin-related_protein"/>
</dbReference>
<evidence type="ECO:0000259" key="2">
    <source>
        <dbReference type="PROSITE" id="PS51635"/>
    </source>
</evidence>
<dbReference type="GO" id="GO:0006629">
    <property type="term" value="P:lipid metabolic process"/>
    <property type="evidence" value="ECO:0007669"/>
    <property type="project" value="UniProtKB-KW"/>
</dbReference>
<keyword evidence="1" id="KW-0443">Lipid metabolism</keyword>
<protein>
    <recommendedName>
        <fullName evidence="2">PNPLA domain-containing protein</fullName>
    </recommendedName>
</protein>
<organism evidence="3">
    <name type="scientific">hydrothermal vent metagenome</name>
    <dbReference type="NCBI Taxonomy" id="652676"/>
    <lineage>
        <taxon>unclassified sequences</taxon>
        <taxon>metagenomes</taxon>
        <taxon>ecological metagenomes</taxon>
    </lineage>
</organism>
<dbReference type="AlphaFoldDB" id="A0A3B0R5G8"/>
<evidence type="ECO:0000313" key="3">
    <source>
        <dbReference type="EMBL" id="VAV87381.1"/>
    </source>
</evidence>
<dbReference type="Pfam" id="PF01734">
    <property type="entry name" value="Patatin"/>
    <property type="match status" value="1"/>
</dbReference>
<accession>A0A3B0R5G8</accession>
<dbReference type="NCBIfam" id="TIGR03607">
    <property type="entry name" value="patatin-like protein"/>
    <property type="match status" value="1"/>
</dbReference>
<dbReference type="InterPro" id="IPR024282">
    <property type="entry name" value="DUF3376"/>
</dbReference>
<reference evidence="3" key="1">
    <citation type="submission" date="2018-06" db="EMBL/GenBank/DDBJ databases">
        <authorList>
            <person name="Zhirakovskaya E."/>
        </authorList>
    </citation>
    <scope>NUCLEOTIDE SEQUENCE</scope>
</reference>
<dbReference type="Pfam" id="PF11856">
    <property type="entry name" value="DUF3376"/>
    <property type="match status" value="1"/>
</dbReference>
<dbReference type="SUPFAM" id="SSF52151">
    <property type="entry name" value="FabD/lysophospholipase-like"/>
    <property type="match status" value="1"/>
</dbReference>
<proteinExistence type="predicted"/>
<evidence type="ECO:0000256" key="1">
    <source>
        <dbReference type="ARBA" id="ARBA00023098"/>
    </source>
</evidence>
<feature type="domain" description="PNPLA" evidence="2">
    <location>
        <begin position="10"/>
        <end position="330"/>
    </location>
</feature>
<dbReference type="PROSITE" id="PS51635">
    <property type="entry name" value="PNPLA"/>
    <property type="match status" value="1"/>
</dbReference>